<gene>
    <name evidence="8" type="ORF">CINCED_3A025527</name>
</gene>
<proteinExistence type="inferred from homology"/>
<keyword evidence="4 6" id="KW-1133">Transmembrane helix</keyword>
<feature type="transmembrane region" description="Helical" evidence="6">
    <location>
        <begin position="547"/>
        <end position="570"/>
    </location>
</feature>
<dbReference type="OrthoDB" id="515887at2759"/>
<feature type="transmembrane region" description="Helical" evidence="6">
    <location>
        <begin position="47"/>
        <end position="65"/>
    </location>
</feature>
<feature type="transmembrane region" description="Helical" evidence="6">
    <location>
        <begin position="464"/>
        <end position="483"/>
    </location>
</feature>
<keyword evidence="9" id="KW-1185">Reference proteome</keyword>
<dbReference type="PANTHER" id="PTHR16172">
    <property type="entry name" value="MAJOR FACILITATOR SUPERFAMILY DOMAIN-CONTAINING PROTEIN 6-LIKE"/>
    <property type="match status" value="1"/>
</dbReference>
<evidence type="ECO:0000256" key="3">
    <source>
        <dbReference type="ARBA" id="ARBA00022692"/>
    </source>
</evidence>
<feature type="transmembrane region" description="Helical" evidence="6">
    <location>
        <begin position="518"/>
        <end position="541"/>
    </location>
</feature>
<evidence type="ECO:0000259" key="7">
    <source>
        <dbReference type="Pfam" id="PF12832"/>
    </source>
</evidence>
<protein>
    <submittedName>
        <fullName evidence="8">Major facilitator superfamily domain,Major facilitator superfamily associated domain</fullName>
    </submittedName>
</protein>
<dbReference type="SUPFAM" id="SSF103473">
    <property type="entry name" value="MFS general substrate transporter"/>
    <property type="match status" value="1"/>
</dbReference>
<evidence type="ECO:0000256" key="6">
    <source>
        <dbReference type="SAM" id="Phobius"/>
    </source>
</evidence>
<sequence length="577" mass="66099">MFGILDNMNQKMLPMKMHYYFYSGCIVLILGYGSTYAKQLGYSKITVAYITTCLFFVSMMTKPIIGALVDKFPIKKYIFLGFIFLTGISSFFLMFVPKLTVETGSELYCNTSKTIVKIYSNDSKRLSFCDKKRLSDKHGDRLVNCKLNCNNNDDLLFSEMINSWNAVKSNAQNVTNIMSDTNNISDAEIKNVDLKVYLHFHDFNPGQMGSYDFYVMFAELNNYTRLTSPYCQRSMRIPCQLHCSNQAIMELATVTKPQEAILVLPEFWEYFLLLCLFWISYSSIWTIQDSICFDLLEDNSNDFGKLRCWTSIGWGSVSIFSGWLVDFFSADEVYKNYTPIAYLVLSFTIMNLIFTSDIKVTELDKKTVEEKSYRDILVLFTKLRVIFFFTWITMLGVYCSITMNYLYIYLDEMASVTGCDRQKWTKTIQGLSQGLQCFGGEMPVFFCSGWIIKKIGHRNCMSTVLFAFIIRFFIYSVMTNPFFAMVVEILNGATYALGRAVVVSYSRTISPPGTHNTVLGLVGLFDCIGLSLGNVLAAHIYEFYGGVLLFRLFTYGSAVMCALHVVYTWFDSDKVKL</sequence>
<dbReference type="GO" id="GO:0016020">
    <property type="term" value="C:membrane"/>
    <property type="evidence" value="ECO:0007669"/>
    <property type="project" value="UniProtKB-SubCell"/>
</dbReference>
<keyword evidence="3 6" id="KW-0812">Transmembrane</keyword>
<dbReference type="InterPro" id="IPR024989">
    <property type="entry name" value="MFS_assoc_dom"/>
</dbReference>
<dbReference type="Gene3D" id="1.20.1250.20">
    <property type="entry name" value="MFS general substrate transporter like domains"/>
    <property type="match status" value="2"/>
</dbReference>
<name>A0A5E4MVZ3_9HEMI</name>
<evidence type="ECO:0000256" key="1">
    <source>
        <dbReference type="ARBA" id="ARBA00004141"/>
    </source>
</evidence>
<feature type="domain" description="Major facilitator superfamily associated" evidence="7">
    <location>
        <begin position="14"/>
        <end position="551"/>
    </location>
</feature>
<dbReference type="InterPro" id="IPR051717">
    <property type="entry name" value="MFS_MFSD6"/>
</dbReference>
<evidence type="ECO:0000256" key="2">
    <source>
        <dbReference type="ARBA" id="ARBA00005241"/>
    </source>
</evidence>
<dbReference type="EMBL" id="CABPRJ010001433">
    <property type="protein sequence ID" value="VVC36465.1"/>
    <property type="molecule type" value="Genomic_DNA"/>
</dbReference>
<evidence type="ECO:0000256" key="5">
    <source>
        <dbReference type="ARBA" id="ARBA00023136"/>
    </source>
</evidence>
<keyword evidence="5 6" id="KW-0472">Membrane</keyword>
<evidence type="ECO:0000256" key="4">
    <source>
        <dbReference type="ARBA" id="ARBA00022989"/>
    </source>
</evidence>
<feature type="transmembrane region" description="Helical" evidence="6">
    <location>
        <begin position="77"/>
        <end position="96"/>
    </location>
</feature>
<comment type="subcellular location">
    <subcellularLocation>
        <location evidence="1">Membrane</location>
        <topology evidence="1">Multi-pass membrane protein</topology>
    </subcellularLocation>
</comment>
<dbReference type="AlphaFoldDB" id="A0A5E4MVZ3"/>
<dbReference type="Pfam" id="PF12832">
    <property type="entry name" value="MFS_1_like"/>
    <property type="match status" value="1"/>
</dbReference>
<comment type="similarity">
    <text evidence="2">Belongs to the major facilitator superfamily. MFSD6 family.</text>
</comment>
<dbReference type="PANTHER" id="PTHR16172:SF30">
    <property type="entry name" value="SUGAR BABY, ISOFORM C"/>
    <property type="match status" value="1"/>
</dbReference>
<organism evidence="8 9">
    <name type="scientific">Cinara cedri</name>
    <dbReference type="NCBI Taxonomy" id="506608"/>
    <lineage>
        <taxon>Eukaryota</taxon>
        <taxon>Metazoa</taxon>
        <taxon>Ecdysozoa</taxon>
        <taxon>Arthropoda</taxon>
        <taxon>Hexapoda</taxon>
        <taxon>Insecta</taxon>
        <taxon>Pterygota</taxon>
        <taxon>Neoptera</taxon>
        <taxon>Paraneoptera</taxon>
        <taxon>Hemiptera</taxon>
        <taxon>Sternorrhyncha</taxon>
        <taxon>Aphidomorpha</taxon>
        <taxon>Aphidoidea</taxon>
        <taxon>Aphididae</taxon>
        <taxon>Lachninae</taxon>
        <taxon>Cinara</taxon>
    </lineage>
</organism>
<dbReference type="InterPro" id="IPR036259">
    <property type="entry name" value="MFS_trans_sf"/>
</dbReference>
<feature type="transmembrane region" description="Helical" evidence="6">
    <location>
        <begin position="385"/>
        <end position="410"/>
    </location>
</feature>
<dbReference type="Proteomes" id="UP000325440">
    <property type="component" value="Unassembled WGS sequence"/>
</dbReference>
<evidence type="ECO:0000313" key="8">
    <source>
        <dbReference type="EMBL" id="VVC36465.1"/>
    </source>
</evidence>
<reference evidence="8 9" key="1">
    <citation type="submission" date="2019-08" db="EMBL/GenBank/DDBJ databases">
        <authorList>
            <person name="Alioto T."/>
            <person name="Alioto T."/>
            <person name="Gomez Garrido J."/>
        </authorList>
    </citation>
    <scope>NUCLEOTIDE SEQUENCE [LARGE SCALE GENOMIC DNA]</scope>
</reference>
<evidence type="ECO:0000313" key="9">
    <source>
        <dbReference type="Proteomes" id="UP000325440"/>
    </source>
</evidence>
<accession>A0A5E4MVZ3</accession>